<dbReference type="InterPro" id="IPR052351">
    <property type="entry name" value="Ornithine_N-alpha-AT"/>
</dbReference>
<dbReference type="Proteomes" id="UP000578449">
    <property type="component" value="Unassembled WGS sequence"/>
</dbReference>
<evidence type="ECO:0000256" key="3">
    <source>
        <dbReference type="ARBA" id="ARBA00022679"/>
    </source>
</evidence>
<evidence type="ECO:0000256" key="5">
    <source>
        <dbReference type="ARBA" id="ARBA00023315"/>
    </source>
</evidence>
<evidence type="ECO:0000313" key="7">
    <source>
        <dbReference type="Proteomes" id="UP000578449"/>
    </source>
</evidence>
<evidence type="ECO:0000256" key="1">
    <source>
        <dbReference type="ARBA" id="ARBA00005189"/>
    </source>
</evidence>
<dbReference type="Pfam" id="PF13444">
    <property type="entry name" value="Acetyltransf_5"/>
    <property type="match status" value="1"/>
</dbReference>
<evidence type="ECO:0000256" key="4">
    <source>
        <dbReference type="ARBA" id="ARBA00023098"/>
    </source>
</evidence>
<keyword evidence="3" id="KW-0808">Transferase</keyword>
<evidence type="ECO:0000256" key="2">
    <source>
        <dbReference type="ARBA" id="ARBA00022516"/>
    </source>
</evidence>
<dbReference type="Gene3D" id="3.40.630.30">
    <property type="match status" value="1"/>
</dbReference>
<evidence type="ECO:0000313" key="6">
    <source>
        <dbReference type="EMBL" id="MBB5137661.1"/>
    </source>
</evidence>
<organism evidence="6 7">
    <name type="scientific">Thermocatellispora tengchongensis</name>
    <dbReference type="NCBI Taxonomy" id="1073253"/>
    <lineage>
        <taxon>Bacteria</taxon>
        <taxon>Bacillati</taxon>
        <taxon>Actinomycetota</taxon>
        <taxon>Actinomycetes</taxon>
        <taxon>Streptosporangiales</taxon>
        <taxon>Streptosporangiaceae</taxon>
        <taxon>Thermocatellispora</taxon>
    </lineage>
</organism>
<accession>A0A840PIM7</accession>
<comment type="caution">
    <text evidence="6">The sequence shown here is derived from an EMBL/GenBank/DDBJ whole genome shotgun (WGS) entry which is preliminary data.</text>
</comment>
<sequence length="258" mass="28163">MTITPSPVTRRAAAGSAAIADPRGRYTVSLAQTAADVLDAQRLRYQVFAGEMGARLDTPMTGVDGDRFDAYCDHLLVRESATGQVVGTYRLLAPGRSDRLYSETEFDLGPLSGIRKGLVEVGRSCVHAEHRGGAVVGLMWAGIARYMVEGGYSWLGGCCSVPLTDEPLAAAVHDRVMTRHLAPQAYRLVPHRPWSPEGIERPDGFQMPALLRGYLRLGSWVCGPPAYDPDFHSADFFVLLSLANVDTRYLRHFLGVES</sequence>
<dbReference type="GO" id="GO:0016746">
    <property type="term" value="F:acyltransferase activity"/>
    <property type="evidence" value="ECO:0007669"/>
    <property type="project" value="UniProtKB-KW"/>
</dbReference>
<keyword evidence="2" id="KW-0444">Lipid biosynthesis</keyword>
<keyword evidence="4" id="KW-0443">Lipid metabolism</keyword>
<dbReference type="GO" id="GO:0006629">
    <property type="term" value="P:lipid metabolic process"/>
    <property type="evidence" value="ECO:0007669"/>
    <property type="project" value="UniProtKB-KW"/>
</dbReference>
<gene>
    <name evidence="6" type="ORF">HNP84_007413</name>
</gene>
<protein>
    <submittedName>
        <fullName evidence="6">Putative hemolysin</fullName>
    </submittedName>
</protein>
<comment type="pathway">
    <text evidence="1">Lipid metabolism.</text>
</comment>
<dbReference type="SUPFAM" id="SSF55729">
    <property type="entry name" value="Acyl-CoA N-acyltransferases (Nat)"/>
    <property type="match status" value="1"/>
</dbReference>
<proteinExistence type="predicted"/>
<dbReference type="PANTHER" id="PTHR37323:SF1">
    <property type="entry name" value="L-ORNITHINE N(ALPHA)-ACYLTRANSFERASE"/>
    <property type="match status" value="1"/>
</dbReference>
<keyword evidence="7" id="KW-1185">Reference proteome</keyword>
<keyword evidence="5" id="KW-0012">Acyltransferase</keyword>
<dbReference type="InterPro" id="IPR016181">
    <property type="entry name" value="Acyl_CoA_acyltransferase"/>
</dbReference>
<name>A0A840PIM7_9ACTN</name>
<dbReference type="PANTHER" id="PTHR37323">
    <property type="entry name" value="GCN5-RELATED N-ACETYLTRANSFERASE"/>
    <property type="match status" value="1"/>
</dbReference>
<dbReference type="RefSeq" id="WP_185054555.1">
    <property type="nucleotide sequence ID" value="NZ_BAABIX010000035.1"/>
</dbReference>
<dbReference type="AlphaFoldDB" id="A0A840PIM7"/>
<reference evidence="6 7" key="1">
    <citation type="submission" date="2020-08" db="EMBL/GenBank/DDBJ databases">
        <title>Genomic Encyclopedia of Type Strains, Phase IV (KMG-IV): sequencing the most valuable type-strain genomes for metagenomic binning, comparative biology and taxonomic classification.</title>
        <authorList>
            <person name="Goeker M."/>
        </authorList>
    </citation>
    <scope>NUCLEOTIDE SEQUENCE [LARGE SCALE GENOMIC DNA]</scope>
    <source>
        <strain evidence="6 7">DSM 45615</strain>
    </source>
</reference>
<dbReference type="EMBL" id="JACHGN010000019">
    <property type="protein sequence ID" value="MBB5137661.1"/>
    <property type="molecule type" value="Genomic_DNA"/>
</dbReference>